<dbReference type="GO" id="GO:0005524">
    <property type="term" value="F:ATP binding"/>
    <property type="evidence" value="ECO:0007669"/>
    <property type="project" value="UniProtKB-KW"/>
</dbReference>
<feature type="transmembrane region" description="Helical" evidence="9">
    <location>
        <begin position="1096"/>
        <end position="1116"/>
    </location>
</feature>
<feature type="domain" description="ABC transporter" evidence="10">
    <location>
        <begin position="1274"/>
        <end position="1538"/>
    </location>
</feature>
<dbReference type="SUPFAM" id="SSF90123">
    <property type="entry name" value="ABC transporter transmembrane region"/>
    <property type="match status" value="2"/>
</dbReference>
<keyword evidence="6 9" id="KW-1133">Transmembrane helix</keyword>
<dbReference type="InterPro" id="IPR050173">
    <property type="entry name" value="ABC_transporter_C-like"/>
</dbReference>
<feature type="transmembrane region" description="Helical" evidence="9">
    <location>
        <begin position="161"/>
        <end position="178"/>
    </location>
</feature>
<dbReference type="FunFam" id="3.40.50.300:FF:000997">
    <property type="entry name" value="Multidrug resistance-associated protein 1"/>
    <property type="match status" value="1"/>
</dbReference>
<dbReference type="InterPro" id="IPR044746">
    <property type="entry name" value="ABCC_6TM_D1"/>
</dbReference>
<organism evidence="12 13">
    <name type="scientific">Linnemannia gamsii</name>
    <dbReference type="NCBI Taxonomy" id="64522"/>
    <lineage>
        <taxon>Eukaryota</taxon>
        <taxon>Fungi</taxon>
        <taxon>Fungi incertae sedis</taxon>
        <taxon>Mucoromycota</taxon>
        <taxon>Mortierellomycotina</taxon>
        <taxon>Mortierellomycetes</taxon>
        <taxon>Mortierellales</taxon>
        <taxon>Mortierellaceae</taxon>
        <taxon>Linnemannia</taxon>
    </lineage>
</organism>
<evidence type="ECO:0000256" key="6">
    <source>
        <dbReference type="ARBA" id="ARBA00022989"/>
    </source>
</evidence>
<evidence type="ECO:0000256" key="7">
    <source>
        <dbReference type="ARBA" id="ARBA00023136"/>
    </source>
</evidence>
<dbReference type="InterPro" id="IPR003439">
    <property type="entry name" value="ABC_transporter-like_ATP-bd"/>
</dbReference>
<feature type="domain" description="ABC transmembrane type-1" evidence="11">
    <location>
        <begin position="282"/>
        <end position="572"/>
    </location>
</feature>
<feature type="transmembrane region" description="Helical" evidence="9">
    <location>
        <begin position="128"/>
        <end position="149"/>
    </location>
</feature>
<evidence type="ECO:0000256" key="9">
    <source>
        <dbReference type="SAM" id="Phobius"/>
    </source>
</evidence>
<gene>
    <name evidence="12" type="ORF">BGZ97_012872</name>
</gene>
<proteinExistence type="predicted"/>
<evidence type="ECO:0008006" key="14">
    <source>
        <dbReference type="Google" id="ProtNLM"/>
    </source>
</evidence>
<dbReference type="InterPro" id="IPR027417">
    <property type="entry name" value="P-loop_NTPase"/>
</dbReference>
<feature type="region of interest" description="Disordered" evidence="8">
    <location>
        <begin position="896"/>
        <end position="928"/>
    </location>
</feature>
<dbReference type="GO" id="GO:0016887">
    <property type="term" value="F:ATP hydrolysis activity"/>
    <property type="evidence" value="ECO:0007669"/>
    <property type="project" value="InterPro"/>
</dbReference>
<dbReference type="EMBL" id="JAAAIN010000009">
    <property type="protein sequence ID" value="KAG0323154.1"/>
    <property type="molecule type" value="Genomic_DNA"/>
</dbReference>
<keyword evidence="4" id="KW-0547">Nucleotide-binding</keyword>
<evidence type="ECO:0000256" key="4">
    <source>
        <dbReference type="ARBA" id="ARBA00022741"/>
    </source>
</evidence>
<keyword evidence="2" id="KW-0813">Transport</keyword>
<dbReference type="PROSITE" id="PS50893">
    <property type="entry name" value="ABC_TRANSPORTER_2"/>
    <property type="match status" value="2"/>
</dbReference>
<evidence type="ECO:0000256" key="3">
    <source>
        <dbReference type="ARBA" id="ARBA00022692"/>
    </source>
</evidence>
<feature type="transmembrane region" description="Helical" evidence="9">
    <location>
        <begin position="323"/>
        <end position="345"/>
    </location>
</feature>
<keyword evidence="7 9" id="KW-0472">Membrane</keyword>
<sequence length="1543" mass="171071">MPPQLNDGSSWCDAQGWGPVNENGISLAPCFQNTAVLGATALIASIAFLVRGVHLKRHGRAHGLGHILVYWPQQIAIVVAIGALIAHLWSASAGGISTSFAFGFLLVAWVLAIRLNRLESIYEIRSSNVLFFFELYSVLATAVTLYSLHHNDEISDGSLRYFHAYFYAINAVFVFEALPRGSTRVQRQSDANSHDKANLFSQLTFHYMQSIVNLGYKRSLTIDDIKILPKESETQHGYDQLNTQWEAHKKDIQAHNKKADADHQRSPSLIRVIGKAFFGPLATMVFIRVSASMLRFLLPVLIEQIMIYIESDKSEDELPKARGVILALGMLTISLAVSLLTSQFFKREAELGLEIRNALVSMIYRKALILSPGSRKSSSTGAITNHMSNDAEKWLNDIVWALGWIDVPLEILIAVAMLYRIIGWSVFCGLFVIVLITPTQTWVGEFFDKTRDAKAEAMDSRVLLMTEILSNIKTIKLYGYESGFKTKVEAFRDKEIALLRKSGVVMSFLSIVFTCLPLFIAFVSFAVYATVGGPNFTPGIMNAQVVFVSLSLFGLLQHPLGSMPNVTESTVSLRVSTRRIQKFLLREELDPSAVQRDPILPKDPKVPVIQITDATFAWASENPSVADKDDSDGEEEEEEEMQADETTSLLRTERAESSAPALVDINVYIARGQLTAVVGRVGQGKSSLLSAIIGDMYKRQGSVKIYGSVAYVSQQAWICNATVRDNIIFGKPFDQERYDRVLFASGLLPDLEILAAGDMTEIGERGINLSGGQKQRVSLARAAYQDADVYLMDDPLSAVDAHVDQHLWEHLIGPKGLLKDKTRLLVTHGISHLEHVDHILVVKEGHITEAGHYKQLMTAKKGFYQLIKDFSVSHRKKRKNSSAIAVAADADTVAGASSSVGSDEDETRTVVSSQKGDKKDDNGEDADGELVKDEEAHAGIVGWDTFKVYCEAMSWDIFAVTLVMFVIWEAFQLSVPLWLEHWMSVMDMTDHSVTYFLVVYAVLVLVYIMIDVLLTYVAFVIACVRASVVLHENVLARVLRLPMAFFDVTPQGRVLNRFSSDIGEIDEVVPESFISLLTCFSNFLGTLMLLTLATPAFVFTIPAIALVYMIIQNYYIRTSSNLRRLDSVNKSPLYQHFSESLNGLSSIRAMNIKDRFIDENAARSNKSATATYASMMINRWLNVRMEALTSVAVFCAALLAVLNKETISPSMAGLALSSTSTLAYNVIWTLRSYCDLCSDLISVERVHEYSNKRTEAPASTGVRLPENWPQHGRIVFKNYSTRYREGLDLVLKDVSFEVKPSEKVGIVGRTGAGKSSLTLALFRIVEAANSYWARASAQRSEGSAIEEEFEISEAVGGDGGVIEIDGVDISTLGLKDLRQHLSIIPQEPTLFAGTVRENLDPLNELSDTELWQALERAHLKAHIASLNGGLSFEVSQNGENFSVGQRSLICLARALLRKTKILVLDEATAAVDVETDELIQKTIRTEFKDRTILTIAHRIKTVMDSDKILVLEKGKVEEFDDPKKLMKAKGGLFYSLAHQAGEA</sequence>
<feature type="transmembrane region" description="Helical" evidence="9">
    <location>
        <begin position="999"/>
        <end position="1024"/>
    </location>
</feature>
<feature type="transmembrane region" description="Helical" evidence="9">
    <location>
        <begin position="536"/>
        <end position="556"/>
    </location>
</feature>
<dbReference type="Pfam" id="PF24357">
    <property type="entry name" value="TMD0_ABC"/>
    <property type="match status" value="1"/>
</dbReference>
<feature type="transmembrane region" description="Helical" evidence="9">
    <location>
        <begin position="268"/>
        <end position="287"/>
    </location>
</feature>
<dbReference type="PANTHER" id="PTHR24223">
    <property type="entry name" value="ATP-BINDING CASSETTE SUB-FAMILY C"/>
    <property type="match status" value="1"/>
</dbReference>
<keyword evidence="3 9" id="KW-0812">Transmembrane</keyword>
<comment type="caution">
    <text evidence="12">The sequence shown here is derived from an EMBL/GenBank/DDBJ whole genome shotgun (WGS) entry which is preliminary data.</text>
</comment>
<dbReference type="InterPro" id="IPR003593">
    <property type="entry name" value="AAA+_ATPase"/>
</dbReference>
<dbReference type="CDD" id="cd03244">
    <property type="entry name" value="ABCC_MRP_domain2"/>
    <property type="match status" value="1"/>
</dbReference>
<keyword evidence="5" id="KW-0067">ATP-binding</keyword>
<evidence type="ECO:0000259" key="10">
    <source>
        <dbReference type="PROSITE" id="PS50893"/>
    </source>
</evidence>
<evidence type="ECO:0000256" key="8">
    <source>
        <dbReference type="SAM" id="MobiDB-lite"/>
    </source>
</evidence>
<dbReference type="InterPro" id="IPR056227">
    <property type="entry name" value="TMD0_ABC"/>
</dbReference>
<name>A0A9P6RNP6_9FUNG</name>
<evidence type="ECO:0000313" key="12">
    <source>
        <dbReference type="EMBL" id="KAG0323154.1"/>
    </source>
</evidence>
<dbReference type="CDD" id="cd18579">
    <property type="entry name" value="ABC_6TM_ABCC_D1"/>
    <property type="match status" value="1"/>
</dbReference>
<dbReference type="FunFam" id="1.20.1560.10:FF:000006">
    <property type="entry name" value="ATP-binding cassette, sub-family C (CFTR/MRP), member 9"/>
    <property type="match status" value="1"/>
</dbReference>
<dbReference type="OrthoDB" id="6500128at2759"/>
<keyword evidence="13" id="KW-1185">Reference proteome</keyword>
<dbReference type="CDD" id="cd18580">
    <property type="entry name" value="ABC_6TM_ABCC_D2"/>
    <property type="match status" value="1"/>
</dbReference>
<evidence type="ECO:0000256" key="2">
    <source>
        <dbReference type="ARBA" id="ARBA00022448"/>
    </source>
</evidence>
<reference evidence="12" key="1">
    <citation type="journal article" date="2020" name="Fungal Divers.">
        <title>Resolving the Mortierellaceae phylogeny through synthesis of multi-gene phylogenetics and phylogenomics.</title>
        <authorList>
            <person name="Vandepol N."/>
            <person name="Liber J."/>
            <person name="Desiro A."/>
            <person name="Na H."/>
            <person name="Kennedy M."/>
            <person name="Barry K."/>
            <person name="Grigoriev I.V."/>
            <person name="Miller A.N."/>
            <person name="O'Donnell K."/>
            <person name="Stajich J.E."/>
            <person name="Bonito G."/>
        </authorList>
    </citation>
    <scope>NUCLEOTIDE SEQUENCE</scope>
    <source>
        <strain evidence="12">NVP60</strain>
    </source>
</reference>
<feature type="domain" description="ABC transmembrane type-1" evidence="11">
    <location>
        <begin position="959"/>
        <end position="1236"/>
    </location>
</feature>
<feature type="region of interest" description="Disordered" evidence="8">
    <location>
        <begin position="622"/>
        <end position="653"/>
    </location>
</feature>
<feature type="domain" description="ABC transporter" evidence="10">
    <location>
        <begin position="644"/>
        <end position="869"/>
    </location>
</feature>
<dbReference type="Gene3D" id="3.40.50.300">
    <property type="entry name" value="P-loop containing nucleotide triphosphate hydrolases"/>
    <property type="match status" value="2"/>
</dbReference>
<dbReference type="InterPro" id="IPR011527">
    <property type="entry name" value="ABC1_TM_dom"/>
</dbReference>
<dbReference type="PROSITE" id="PS50929">
    <property type="entry name" value="ABC_TM1F"/>
    <property type="match status" value="2"/>
</dbReference>
<feature type="transmembrane region" description="Helical" evidence="9">
    <location>
        <begin position="504"/>
        <end position="530"/>
    </location>
</feature>
<protein>
    <recommendedName>
        <fullName evidence="14">P-loop containing nucleoside triphosphate hydrolase protein</fullName>
    </recommendedName>
</protein>
<dbReference type="Gene3D" id="1.20.1560.10">
    <property type="entry name" value="ABC transporter type 1, transmembrane domain"/>
    <property type="match status" value="2"/>
</dbReference>
<dbReference type="PROSITE" id="PS00211">
    <property type="entry name" value="ABC_TRANSPORTER_1"/>
    <property type="match status" value="2"/>
</dbReference>
<dbReference type="GO" id="GO:0140359">
    <property type="term" value="F:ABC-type transporter activity"/>
    <property type="evidence" value="ECO:0007669"/>
    <property type="project" value="InterPro"/>
</dbReference>
<evidence type="ECO:0000259" key="11">
    <source>
        <dbReference type="PROSITE" id="PS50929"/>
    </source>
</evidence>
<dbReference type="SUPFAM" id="SSF52540">
    <property type="entry name" value="P-loop containing nucleoside triphosphate hydrolases"/>
    <property type="match status" value="3"/>
</dbReference>
<feature type="transmembrane region" description="Helical" evidence="9">
    <location>
        <begin position="95"/>
        <end position="116"/>
    </location>
</feature>
<dbReference type="InterPro" id="IPR044726">
    <property type="entry name" value="ABCC_6TM_D2"/>
</dbReference>
<dbReference type="InterPro" id="IPR017871">
    <property type="entry name" value="ABC_transporter-like_CS"/>
</dbReference>
<feature type="compositionally biased region" description="Acidic residues" evidence="8">
    <location>
        <begin position="629"/>
        <end position="643"/>
    </location>
</feature>
<feature type="transmembrane region" description="Helical" evidence="9">
    <location>
        <begin position="35"/>
        <end position="55"/>
    </location>
</feature>
<dbReference type="InterPro" id="IPR036640">
    <property type="entry name" value="ABC1_TM_sf"/>
</dbReference>
<evidence type="ECO:0000256" key="5">
    <source>
        <dbReference type="ARBA" id="ARBA00022840"/>
    </source>
</evidence>
<dbReference type="FunFam" id="3.40.50.300:FF:000163">
    <property type="entry name" value="Multidrug resistance-associated protein member 4"/>
    <property type="match status" value="1"/>
</dbReference>
<dbReference type="Pfam" id="PF00005">
    <property type="entry name" value="ABC_tran"/>
    <property type="match status" value="2"/>
</dbReference>
<dbReference type="Pfam" id="PF00664">
    <property type="entry name" value="ABC_membrane"/>
    <property type="match status" value="2"/>
</dbReference>
<dbReference type="FunFam" id="1.20.1560.10:FF:000010">
    <property type="entry name" value="Multidrug resistance-associated ABC transporter"/>
    <property type="match status" value="1"/>
</dbReference>
<evidence type="ECO:0000313" key="13">
    <source>
        <dbReference type="Proteomes" id="UP000823405"/>
    </source>
</evidence>
<feature type="transmembrane region" description="Helical" evidence="9">
    <location>
        <begin position="957"/>
        <end position="979"/>
    </location>
</feature>
<comment type="subcellular location">
    <subcellularLocation>
        <location evidence="1">Membrane</location>
        <topology evidence="1">Multi-pass membrane protein</topology>
    </subcellularLocation>
</comment>
<feature type="transmembrane region" description="Helical" evidence="9">
    <location>
        <begin position="411"/>
        <end position="436"/>
    </location>
</feature>
<dbReference type="CDD" id="cd03250">
    <property type="entry name" value="ABCC_MRP_domain1"/>
    <property type="match status" value="1"/>
</dbReference>
<feature type="transmembrane region" description="Helical" evidence="9">
    <location>
        <begin position="67"/>
        <end position="89"/>
    </location>
</feature>
<accession>A0A9P6RNP6</accession>
<feature type="transmembrane region" description="Helical" evidence="9">
    <location>
        <begin position="1185"/>
        <end position="1202"/>
    </location>
</feature>
<dbReference type="Proteomes" id="UP000823405">
    <property type="component" value="Unassembled WGS sequence"/>
</dbReference>
<evidence type="ECO:0000256" key="1">
    <source>
        <dbReference type="ARBA" id="ARBA00004141"/>
    </source>
</evidence>
<dbReference type="SMART" id="SM00382">
    <property type="entry name" value="AAA"/>
    <property type="match status" value="2"/>
</dbReference>
<dbReference type="GO" id="GO:0016020">
    <property type="term" value="C:membrane"/>
    <property type="evidence" value="ECO:0007669"/>
    <property type="project" value="UniProtKB-SubCell"/>
</dbReference>